<accession>A0A8C6TZ92</accession>
<evidence type="ECO:0000256" key="7">
    <source>
        <dbReference type="ARBA" id="ARBA00023224"/>
    </source>
</evidence>
<evidence type="ECO:0000256" key="6">
    <source>
        <dbReference type="ARBA" id="ARBA00023170"/>
    </source>
</evidence>
<evidence type="ECO:0000256" key="4">
    <source>
        <dbReference type="ARBA" id="ARBA00023040"/>
    </source>
</evidence>
<feature type="transmembrane region" description="Helical" evidence="8">
    <location>
        <begin position="174"/>
        <end position="201"/>
    </location>
</feature>
<evidence type="ECO:0000256" key="8">
    <source>
        <dbReference type="SAM" id="Phobius"/>
    </source>
</evidence>
<protein>
    <submittedName>
        <fullName evidence="10">Opsin 8, group member c</fullName>
    </submittedName>
</protein>
<evidence type="ECO:0000256" key="3">
    <source>
        <dbReference type="ARBA" id="ARBA00022989"/>
    </source>
</evidence>
<organism evidence="10 11">
    <name type="scientific">Neogobius melanostomus</name>
    <name type="common">round goby</name>
    <dbReference type="NCBI Taxonomy" id="47308"/>
    <lineage>
        <taxon>Eukaryota</taxon>
        <taxon>Metazoa</taxon>
        <taxon>Chordata</taxon>
        <taxon>Craniata</taxon>
        <taxon>Vertebrata</taxon>
        <taxon>Euteleostomi</taxon>
        <taxon>Actinopterygii</taxon>
        <taxon>Neopterygii</taxon>
        <taxon>Teleostei</taxon>
        <taxon>Neoteleostei</taxon>
        <taxon>Acanthomorphata</taxon>
        <taxon>Gobiaria</taxon>
        <taxon>Gobiiformes</taxon>
        <taxon>Gobioidei</taxon>
        <taxon>Gobiidae</taxon>
        <taxon>Benthophilinae</taxon>
        <taxon>Neogobiini</taxon>
        <taxon>Neogobius</taxon>
    </lineage>
</organism>
<proteinExistence type="predicted"/>
<keyword evidence="3 8" id="KW-1133">Transmembrane helix</keyword>
<feature type="transmembrane region" description="Helical" evidence="8">
    <location>
        <begin position="265"/>
        <end position="286"/>
    </location>
</feature>
<evidence type="ECO:0000256" key="5">
    <source>
        <dbReference type="ARBA" id="ARBA00023136"/>
    </source>
</evidence>
<dbReference type="InterPro" id="IPR050125">
    <property type="entry name" value="GPCR_opsins"/>
</dbReference>
<reference evidence="10" key="2">
    <citation type="submission" date="2025-09" db="UniProtKB">
        <authorList>
            <consortium name="Ensembl"/>
        </authorList>
    </citation>
    <scope>IDENTIFICATION</scope>
</reference>
<keyword evidence="2 8" id="KW-0812">Transmembrane</keyword>
<feature type="domain" description="G-protein coupled receptors family 1 profile" evidence="9">
    <location>
        <begin position="27"/>
        <end position="283"/>
    </location>
</feature>
<dbReference type="AlphaFoldDB" id="A0A8C6TZ92"/>
<dbReference type="Gene3D" id="1.20.1070.10">
    <property type="entry name" value="Rhodopsin 7-helix transmembrane proteins"/>
    <property type="match status" value="1"/>
</dbReference>
<dbReference type="GO" id="GO:0016020">
    <property type="term" value="C:membrane"/>
    <property type="evidence" value="ECO:0007669"/>
    <property type="project" value="UniProtKB-SubCell"/>
</dbReference>
<feature type="transmembrane region" description="Helical" evidence="8">
    <location>
        <begin position="226"/>
        <end position="253"/>
    </location>
</feature>
<name>A0A8C6TZ92_9GOBI</name>
<evidence type="ECO:0000313" key="10">
    <source>
        <dbReference type="Ensembl" id="ENSNMLP00000025448.1"/>
    </source>
</evidence>
<evidence type="ECO:0000256" key="2">
    <source>
        <dbReference type="ARBA" id="ARBA00022692"/>
    </source>
</evidence>
<dbReference type="Pfam" id="PF00001">
    <property type="entry name" value="7tm_1"/>
    <property type="match status" value="1"/>
</dbReference>
<keyword evidence="11" id="KW-1185">Reference proteome</keyword>
<feature type="transmembrane region" description="Helical" evidence="8">
    <location>
        <begin position="86"/>
        <end position="107"/>
    </location>
</feature>
<dbReference type="PROSITE" id="PS50262">
    <property type="entry name" value="G_PROTEIN_RECEP_F1_2"/>
    <property type="match status" value="1"/>
</dbReference>
<evidence type="ECO:0000313" key="11">
    <source>
        <dbReference type="Proteomes" id="UP000694523"/>
    </source>
</evidence>
<evidence type="ECO:0000256" key="1">
    <source>
        <dbReference type="ARBA" id="ARBA00004141"/>
    </source>
</evidence>
<feature type="transmembrane region" description="Helical" evidence="8">
    <location>
        <begin position="48"/>
        <end position="66"/>
    </location>
</feature>
<sequence length="380" mass="43125">YNIEIRILIFLLTVSPPSPVVLLSVLGNGLVLLICYRRRRKLAGSELLCVNLAVVDFCCCVLFYPLSICSSFRHMWLGQRFTCVYYGLGCYIFGLCGMFTITAISVIRYLKTCYSLLYVWLEGVNIRLACAALWLVSVVWSSFPLFGWGEYVPEPYGLSCTVAWRGYHTSAKDAFYVICSFACFTLVPVLLIVVSQGLILYKVSRFSYSLSARGIRSNLRRTEKRLTMMFFCISLGFIIAWGPYAVVSFLFIFYKDSGYMAPEGFVFPALFAKSSHIYNPFIYFYFNKTFQRELRDLLGSRCPALGMNRVGVQLPPSHPGPHPIHIQLKEYRGKKHERGQVKGRGPSNDNRVVNVCWGSILADTPELRREQGKSLTQGSI</sequence>
<keyword evidence="6" id="KW-0675">Receptor</keyword>
<comment type="subcellular location">
    <subcellularLocation>
        <location evidence="1">Membrane</location>
        <topology evidence="1">Multi-pass membrane protein</topology>
    </subcellularLocation>
</comment>
<dbReference type="GO" id="GO:0004930">
    <property type="term" value="F:G protein-coupled receptor activity"/>
    <property type="evidence" value="ECO:0007669"/>
    <property type="project" value="UniProtKB-KW"/>
</dbReference>
<keyword evidence="7" id="KW-0807">Transducer</keyword>
<dbReference type="Ensembl" id="ENSNMLT00000028457.1">
    <property type="protein sequence ID" value="ENSNMLP00000025448.1"/>
    <property type="gene ID" value="ENSNMLG00000016278.1"/>
</dbReference>
<feature type="transmembrane region" description="Helical" evidence="8">
    <location>
        <begin position="128"/>
        <end position="148"/>
    </location>
</feature>
<keyword evidence="5 8" id="KW-0472">Membrane</keyword>
<keyword evidence="4" id="KW-0297">G-protein coupled receptor</keyword>
<dbReference type="PANTHER" id="PTHR24240">
    <property type="entry name" value="OPSIN"/>
    <property type="match status" value="1"/>
</dbReference>
<evidence type="ECO:0000259" key="9">
    <source>
        <dbReference type="PROSITE" id="PS50262"/>
    </source>
</evidence>
<reference evidence="10" key="1">
    <citation type="submission" date="2025-08" db="UniProtKB">
        <authorList>
            <consortium name="Ensembl"/>
        </authorList>
    </citation>
    <scope>IDENTIFICATION</scope>
</reference>
<dbReference type="PRINTS" id="PR00237">
    <property type="entry name" value="GPCRRHODOPSN"/>
</dbReference>
<dbReference type="Proteomes" id="UP000694523">
    <property type="component" value="Unplaced"/>
</dbReference>
<dbReference type="InterPro" id="IPR017452">
    <property type="entry name" value="GPCR_Rhodpsn_7TM"/>
</dbReference>
<dbReference type="InterPro" id="IPR000276">
    <property type="entry name" value="GPCR_Rhodpsn"/>
</dbReference>
<dbReference type="SUPFAM" id="SSF81321">
    <property type="entry name" value="Family A G protein-coupled receptor-like"/>
    <property type="match status" value="1"/>
</dbReference>